<dbReference type="Proteomes" id="UP001204320">
    <property type="component" value="Unassembled WGS sequence"/>
</dbReference>
<keyword evidence="2" id="KW-0067">ATP-binding</keyword>
<dbReference type="EMBL" id="JANSKA010000002">
    <property type="protein sequence ID" value="MCR9036028.1"/>
    <property type="molecule type" value="Genomic_DNA"/>
</dbReference>
<gene>
    <name evidence="6" type="ORF">NVS32_03580</name>
</gene>
<keyword evidence="3" id="KW-0175">Coiled coil</keyword>
<dbReference type="InterPro" id="IPR021886">
    <property type="entry name" value="MgsA_C"/>
</dbReference>
<accession>A0ABT1Z733</accession>
<dbReference type="Gene3D" id="1.20.272.10">
    <property type="match status" value="1"/>
</dbReference>
<evidence type="ECO:0000313" key="6">
    <source>
        <dbReference type="EMBL" id="MCR9036028.1"/>
    </source>
</evidence>
<dbReference type="InterPro" id="IPR051314">
    <property type="entry name" value="AAA_ATPase_RarA/MGS1/WRNIP1"/>
</dbReference>
<keyword evidence="1" id="KW-0547">Nucleotide-binding</keyword>
<feature type="domain" description="AAA+ ATPase" evidence="5">
    <location>
        <begin position="52"/>
        <end position="169"/>
    </location>
</feature>
<dbReference type="InterPro" id="IPR032423">
    <property type="entry name" value="AAA_assoc_2"/>
</dbReference>
<feature type="compositionally biased region" description="Low complexity" evidence="4">
    <location>
        <begin position="452"/>
        <end position="466"/>
    </location>
</feature>
<dbReference type="PANTHER" id="PTHR13779:SF7">
    <property type="entry name" value="ATPASE WRNIP1"/>
    <property type="match status" value="1"/>
</dbReference>
<dbReference type="Gene3D" id="1.10.3710.10">
    <property type="entry name" value="DNA polymerase III clamp loader subunits, C-terminal domain"/>
    <property type="match status" value="1"/>
</dbReference>
<dbReference type="Pfam" id="PF05496">
    <property type="entry name" value="RuvB_N"/>
    <property type="match status" value="1"/>
</dbReference>
<dbReference type="RefSeq" id="WP_258498716.1">
    <property type="nucleotide sequence ID" value="NZ_JANSKA010000002.1"/>
</dbReference>
<dbReference type="Pfam" id="PF16193">
    <property type="entry name" value="AAA_assoc_2"/>
    <property type="match status" value="1"/>
</dbReference>
<feature type="compositionally biased region" description="Basic and acidic residues" evidence="4">
    <location>
        <begin position="436"/>
        <end position="450"/>
    </location>
</feature>
<evidence type="ECO:0000256" key="2">
    <source>
        <dbReference type="ARBA" id="ARBA00022840"/>
    </source>
</evidence>
<dbReference type="InterPro" id="IPR008824">
    <property type="entry name" value="RuvB-like_N"/>
</dbReference>
<name>A0ABT1Z733_9ACTN</name>
<organism evidence="6 7">
    <name type="scientific">Tractidigestivibacter montrealensis</name>
    <dbReference type="NCBI Taxonomy" id="2972466"/>
    <lineage>
        <taxon>Bacteria</taxon>
        <taxon>Bacillati</taxon>
        <taxon>Actinomycetota</taxon>
        <taxon>Coriobacteriia</taxon>
        <taxon>Coriobacteriales</taxon>
        <taxon>Atopobiaceae</taxon>
        <taxon>Tractidigestivibacter</taxon>
    </lineage>
</organism>
<dbReference type="CDD" id="cd18139">
    <property type="entry name" value="HLD_clamp_RarA"/>
    <property type="match status" value="1"/>
</dbReference>
<comment type="caution">
    <text evidence="6">The sequence shown here is derived from an EMBL/GenBank/DDBJ whole genome shotgun (WGS) entry which is preliminary data.</text>
</comment>
<dbReference type="SMART" id="SM00382">
    <property type="entry name" value="AAA"/>
    <property type="match status" value="1"/>
</dbReference>
<dbReference type="InterPro" id="IPR003593">
    <property type="entry name" value="AAA+_ATPase"/>
</dbReference>
<evidence type="ECO:0000259" key="5">
    <source>
        <dbReference type="SMART" id="SM00382"/>
    </source>
</evidence>
<dbReference type="SUPFAM" id="SSF48019">
    <property type="entry name" value="post-AAA+ oligomerization domain-like"/>
    <property type="match status" value="1"/>
</dbReference>
<dbReference type="Gene3D" id="1.10.8.60">
    <property type="match status" value="1"/>
</dbReference>
<dbReference type="CDD" id="cd00009">
    <property type="entry name" value="AAA"/>
    <property type="match status" value="1"/>
</dbReference>
<keyword evidence="7" id="KW-1185">Reference proteome</keyword>
<feature type="region of interest" description="Disordered" evidence="4">
    <location>
        <begin position="436"/>
        <end position="476"/>
    </location>
</feature>
<dbReference type="Gene3D" id="3.40.50.300">
    <property type="entry name" value="P-loop containing nucleotide triphosphate hydrolases"/>
    <property type="match status" value="1"/>
</dbReference>
<evidence type="ECO:0000256" key="4">
    <source>
        <dbReference type="SAM" id="MobiDB-lite"/>
    </source>
</evidence>
<dbReference type="Pfam" id="PF12002">
    <property type="entry name" value="MgsA_C"/>
    <property type="match status" value="1"/>
</dbReference>
<protein>
    <submittedName>
        <fullName evidence="6">Replication-associated recombination protein A</fullName>
    </submittedName>
</protein>
<evidence type="ECO:0000313" key="7">
    <source>
        <dbReference type="Proteomes" id="UP001204320"/>
    </source>
</evidence>
<sequence length="476" mass="51858">MDNLFTNIERYKRTMNAPLAARMRPQTLEEYVGQTEAVGPGSWLRTAIEHDTLSSVILYGPAGTGKTTLARIIANSTHAEFVEVSAVTGTVKDLRREIEAAESRLLSLGRRTILFVDEIHRFNRSQQDALLHAVEDRTVVLVGATTENPYFEVNSALLSRSRVVELEPLDDNSIRTIVRRAVTSEYGLKGAFTLDDDALEEIVTLAGGDGRASLTSLELASQMAAPAGTATPEAPVRITRAHVLEANPRHGLSYDKSGDMHYDIISAFIKSMRGSDPDAALYWLARMLDAGEDPKFIARRIFILASEDIGNADPQALLVAEAAFKATEVIGLPECRINLAQAVEYMALAPKSNAAEAGIDAALKEVREGPRREVPSYLRDRHRPGSDEYGPYLYPHNYPAGWVEQRYLPQGLERGAFYHPSPRGWEAWRIEATGRDRAGLQPKPVDDGEKGTAGAAGADAAANGADPTKNDAPGKA</sequence>
<evidence type="ECO:0000256" key="3">
    <source>
        <dbReference type="SAM" id="Coils"/>
    </source>
</evidence>
<dbReference type="SUPFAM" id="SSF52540">
    <property type="entry name" value="P-loop containing nucleoside triphosphate hydrolases"/>
    <property type="match status" value="1"/>
</dbReference>
<dbReference type="PANTHER" id="PTHR13779">
    <property type="entry name" value="WERNER HELICASE-INTERACTING PROTEIN 1 FAMILY MEMBER"/>
    <property type="match status" value="1"/>
</dbReference>
<dbReference type="InterPro" id="IPR027417">
    <property type="entry name" value="P-loop_NTPase"/>
</dbReference>
<evidence type="ECO:0000256" key="1">
    <source>
        <dbReference type="ARBA" id="ARBA00022741"/>
    </source>
</evidence>
<reference evidence="6 7" key="1">
    <citation type="submission" date="2022-08" db="EMBL/GenBank/DDBJ databases">
        <title>Tractidigestivibacter montrealensis type strain KD21.</title>
        <authorList>
            <person name="Diop K."/>
            <person name="Richard C."/>
            <person name="Routy B."/>
        </authorList>
    </citation>
    <scope>NUCLEOTIDE SEQUENCE [LARGE SCALE GENOMIC DNA]</scope>
    <source>
        <strain evidence="6 7">KD21</strain>
    </source>
</reference>
<proteinExistence type="predicted"/>
<dbReference type="InterPro" id="IPR008921">
    <property type="entry name" value="DNA_pol3_clamp-load_cplx_C"/>
</dbReference>
<feature type="coiled-coil region" evidence="3">
    <location>
        <begin position="84"/>
        <end position="111"/>
    </location>
</feature>